<evidence type="ECO:0000313" key="6">
    <source>
        <dbReference type="EMBL" id="KAL0810694.1"/>
    </source>
</evidence>
<dbReference type="Pfam" id="PF00335">
    <property type="entry name" value="Tetraspanin"/>
    <property type="match status" value="1"/>
</dbReference>
<dbReference type="AlphaFoldDB" id="A0ABD0S9E6"/>
<sequence>MGCISNIAKFILFGVNALYSIVAIVLVASGALIFYYQEDALAEIYLEGFVSLIMVIICGCLMFLISLFGCCGVIAEKTCLLLLYVILMVLLICGNIYVIVEIRSLEFERIIEFGLNNEFHDPERDFFSGLEAMFNCCGTTGADSYENINVTLPITCCPLPDFSEPQMCSKEDAYTGCIQVITSFVNSVVTILFYTVISIIVVEAVSVLLVSYLIYDISKKKKKTKDMSVHEPSRLPAPLPLQSQRLVRDMTSMPPYPNNIVPQYKYNRNNNTIA</sequence>
<dbReference type="PRINTS" id="PR00259">
    <property type="entry name" value="TMFOUR"/>
</dbReference>
<evidence type="ECO:0000256" key="3">
    <source>
        <dbReference type="ARBA" id="ARBA00022989"/>
    </source>
</evidence>
<dbReference type="InterPro" id="IPR018499">
    <property type="entry name" value="Tetraspanin/Peripherin"/>
</dbReference>
<dbReference type="PANTHER" id="PTHR19282:SF544">
    <property type="entry name" value="TETRASPANIN"/>
    <property type="match status" value="1"/>
</dbReference>
<dbReference type="GO" id="GO:0016020">
    <property type="term" value="C:membrane"/>
    <property type="evidence" value="ECO:0007669"/>
    <property type="project" value="UniProtKB-SubCell"/>
</dbReference>
<feature type="transmembrane region" description="Helical" evidence="5">
    <location>
        <begin position="12"/>
        <end position="36"/>
    </location>
</feature>
<feature type="transmembrane region" description="Helical" evidence="5">
    <location>
        <begin position="191"/>
        <end position="215"/>
    </location>
</feature>
<keyword evidence="2 5" id="KW-0812">Transmembrane</keyword>
<dbReference type="CDD" id="cd03127">
    <property type="entry name" value="tetraspanin_LEL"/>
    <property type="match status" value="1"/>
</dbReference>
<feature type="transmembrane region" description="Helical" evidence="5">
    <location>
        <begin position="48"/>
        <end position="74"/>
    </location>
</feature>
<organism evidence="6 7">
    <name type="scientific">Loxostege sticticalis</name>
    <name type="common">Beet webworm moth</name>
    <dbReference type="NCBI Taxonomy" id="481309"/>
    <lineage>
        <taxon>Eukaryota</taxon>
        <taxon>Metazoa</taxon>
        <taxon>Ecdysozoa</taxon>
        <taxon>Arthropoda</taxon>
        <taxon>Hexapoda</taxon>
        <taxon>Insecta</taxon>
        <taxon>Pterygota</taxon>
        <taxon>Neoptera</taxon>
        <taxon>Endopterygota</taxon>
        <taxon>Lepidoptera</taxon>
        <taxon>Glossata</taxon>
        <taxon>Ditrysia</taxon>
        <taxon>Pyraloidea</taxon>
        <taxon>Crambidae</taxon>
        <taxon>Pyraustinae</taxon>
        <taxon>Loxostege</taxon>
    </lineage>
</organism>
<evidence type="ECO:0008006" key="8">
    <source>
        <dbReference type="Google" id="ProtNLM"/>
    </source>
</evidence>
<name>A0ABD0S9E6_LOXSC</name>
<comment type="caution">
    <text evidence="6">The sequence shown here is derived from an EMBL/GenBank/DDBJ whole genome shotgun (WGS) entry which is preliminary data.</text>
</comment>
<dbReference type="EMBL" id="JBEDNZ010000025">
    <property type="protein sequence ID" value="KAL0810694.1"/>
    <property type="molecule type" value="Genomic_DNA"/>
</dbReference>
<evidence type="ECO:0000256" key="2">
    <source>
        <dbReference type="ARBA" id="ARBA00022692"/>
    </source>
</evidence>
<evidence type="ECO:0000313" key="7">
    <source>
        <dbReference type="Proteomes" id="UP001549921"/>
    </source>
</evidence>
<reference evidence="6 7" key="1">
    <citation type="submission" date="2024-06" db="EMBL/GenBank/DDBJ databases">
        <title>A chromosome-level genome assembly of beet webworm, Loxostege sticticalis.</title>
        <authorList>
            <person name="Zhang Y."/>
        </authorList>
    </citation>
    <scope>NUCLEOTIDE SEQUENCE [LARGE SCALE GENOMIC DNA]</scope>
    <source>
        <strain evidence="6">AQ028</strain>
        <tissue evidence="6">Male pupae</tissue>
    </source>
</reference>
<comment type="subcellular location">
    <subcellularLocation>
        <location evidence="1">Membrane</location>
        <topology evidence="1">Multi-pass membrane protein</topology>
    </subcellularLocation>
</comment>
<dbReference type="Proteomes" id="UP001549921">
    <property type="component" value="Unassembled WGS sequence"/>
</dbReference>
<evidence type="ECO:0000256" key="4">
    <source>
        <dbReference type="ARBA" id="ARBA00023136"/>
    </source>
</evidence>
<evidence type="ECO:0000256" key="1">
    <source>
        <dbReference type="ARBA" id="ARBA00004141"/>
    </source>
</evidence>
<dbReference type="InterPro" id="IPR008952">
    <property type="entry name" value="Tetraspanin_EC2_sf"/>
</dbReference>
<dbReference type="PANTHER" id="PTHR19282">
    <property type="entry name" value="TETRASPANIN"/>
    <property type="match status" value="1"/>
</dbReference>
<proteinExistence type="predicted"/>
<gene>
    <name evidence="6" type="ORF">ABMA28_010022</name>
</gene>
<keyword evidence="4 5" id="KW-0472">Membrane</keyword>
<keyword evidence="3 5" id="KW-1133">Transmembrane helix</keyword>
<feature type="transmembrane region" description="Helical" evidence="5">
    <location>
        <begin position="81"/>
        <end position="100"/>
    </location>
</feature>
<protein>
    <recommendedName>
        <fullName evidence="8">Tetraspanin</fullName>
    </recommendedName>
</protein>
<evidence type="ECO:0000256" key="5">
    <source>
        <dbReference type="SAM" id="Phobius"/>
    </source>
</evidence>
<dbReference type="SUPFAM" id="SSF48652">
    <property type="entry name" value="Tetraspanin"/>
    <property type="match status" value="1"/>
</dbReference>
<accession>A0ABD0S9E6</accession>